<organism evidence="2 3">
    <name type="scientific">Angomonas deanei</name>
    <dbReference type="NCBI Taxonomy" id="59799"/>
    <lineage>
        <taxon>Eukaryota</taxon>
        <taxon>Discoba</taxon>
        <taxon>Euglenozoa</taxon>
        <taxon>Kinetoplastea</taxon>
        <taxon>Metakinetoplastina</taxon>
        <taxon>Trypanosomatida</taxon>
        <taxon>Trypanosomatidae</taxon>
        <taxon>Strigomonadinae</taxon>
        <taxon>Angomonas</taxon>
    </lineage>
</organism>
<gene>
    <name evidence="2" type="ORF">ADEAN_000957900</name>
</gene>
<dbReference type="EMBL" id="LR877168">
    <property type="protein sequence ID" value="CAD2222040.1"/>
    <property type="molecule type" value="Genomic_DNA"/>
</dbReference>
<evidence type="ECO:0000313" key="3">
    <source>
        <dbReference type="Proteomes" id="UP000515908"/>
    </source>
</evidence>
<dbReference type="VEuPathDB" id="TriTrypDB:ADEAN_000957900"/>
<feature type="region of interest" description="Disordered" evidence="1">
    <location>
        <begin position="53"/>
        <end position="81"/>
    </location>
</feature>
<accession>A0A7G2CQJ2</accession>
<name>A0A7G2CQJ2_9TRYP</name>
<proteinExistence type="predicted"/>
<reference evidence="2 3" key="1">
    <citation type="submission" date="2020-08" db="EMBL/GenBank/DDBJ databases">
        <authorList>
            <person name="Newling K."/>
            <person name="Davey J."/>
            <person name="Forrester S."/>
        </authorList>
    </citation>
    <scope>NUCLEOTIDE SEQUENCE [LARGE SCALE GENOMIC DNA]</scope>
    <source>
        <strain evidence="3">Crithidia deanei Carvalho (ATCC PRA-265)</strain>
    </source>
</reference>
<dbReference type="AlphaFoldDB" id="A0A7G2CQJ2"/>
<dbReference type="Proteomes" id="UP000515908">
    <property type="component" value="Chromosome 24"/>
</dbReference>
<feature type="region of interest" description="Disordered" evidence="1">
    <location>
        <begin position="1"/>
        <end position="36"/>
    </location>
</feature>
<sequence length="81" mass="8810">MGHSAKITRGGNKKRINQARRDAKLKAQGVKTHSSSMVEVAATKKALKQRAQALSEQLKKSKSQNKTGTTVVRMAPKPAKK</sequence>
<evidence type="ECO:0000313" key="2">
    <source>
        <dbReference type="EMBL" id="CAD2222040.1"/>
    </source>
</evidence>
<evidence type="ECO:0000256" key="1">
    <source>
        <dbReference type="SAM" id="MobiDB-lite"/>
    </source>
</evidence>
<keyword evidence="3" id="KW-1185">Reference proteome</keyword>
<protein>
    <submittedName>
        <fullName evidence="2">Uncharacterized protein</fullName>
    </submittedName>
</protein>